<gene>
    <name evidence="5" type="ORF">PNOK_0352700</name>
</gene>
<evidence type="ECO:0000313" key="6">
    <source>
        <dbReference type="Proteomes" id="UP000217199"/>
    </source>
</evidence>
<keyword evidence="6" id="KW-1185">Reference proteome</keyword>
<proteinExistence type="inferred from homology"/>
<accession>A0A286UMV1</accession>
<comment type="caution">
    <text evidence="5">The sequence shown here is derived from an EMBL/GenBank/DDBJ whole genome shotgun (WGS) entry which is preliminary data.</text>
</comment>
<dbReference type="PANTHER" id="PTHR13375:SF3">
    <property type="entry name" value="THO COMPLEX SUBUNIT 5 HOMOLOG"/>
    <property type="match status" value="1"/>
</dbReference>
<comment type="subcellular location">
    <subcellularLocation>
        <location evidence="1">Nucleus</location>
    </subcellularLocation>
</comment>
<reference evidence="5 6" key="1">
    <citation type="journal article" date="2017" name="Mol. Ecol.">
        <title>Comparative and population genomic landscape of Phellinus noxius: A hypervariable fungus causing root rot in trees.</title>
        <authorList>
            <person name="Chung C.L."/>
            <person name="Lee T.J."/>
            <person name="Akiba M."/>
            <person name="Lee H.H."/>
            <person name="Kuo T.H."/>
            <person name="Liu D."/>
            <person name="Ke H.M."/>
            <person name="Yokoi T."/>
            <person name="Roa M.B."/>
            <person name="Lu M.J."/>
            <person name="Chang Y.Y."/>
            <person name="Ann P.J."/>
            <person name="Tsai J.N."/>
            <person name="Chen C.Y."/>
            <person name="Tzean S.S."/>
            <person name="Ota Y."/>
            <person name="Hattori T."/>
            <person name="Sahashi N."/>
            <person name="Liou R.F."/>
            <person name="Kikuchi T."/>
            <person name="Tsai I.J."/>
        </authorList>
    </citation>
    <scope>NUCLEOTIDE SEQUENCE [LARGE SCALE GENOMIC DNA]</scope>
    <source>
        <strain evidence="5 6">FFPRI411160</strain>
    </source>
</reference>
<dbReference type="GO" id="GO:0006406">
    <property type="term" value="P:mRNA export from nucleus"/>
    <property type="evidence" value="ECO:0007669"/>
    <property type="project" value="TreeGrafter"/>
</dbReference>
<dbReference type="GO" id="GO:0000445">
    <property type="term" value="C:THO complex part of transcription export complex"/>
    <property type="evidence" value="ECO:0007669"/>
    <property type="project" value="TreeGrafter"/>
</dbReference>
<evidence type="ECO:0000256" key="2">
    <source>
        <dbReference type="ARBA" id="ARBA00008044"/>
    </source>
</evidence>
<dbReference type="Pfam" id="PF09766">
    <property type="entry name" value="FmiP_Thoc5"/>
    <property type="match status" value="1"/>
</dbReference>
<feature type="coiled-coil region" evidence="4">
    <location>
        <begin position="54"/>
        <end position="106"/>
    </location>
</feature>
<evidence type="ECO:0000256" key="4">
    <source>
        <dbReference type="SAM" id="Coils"/>
    </source>
</evidence>
<name>A0A286UMV1_9AGAM</name>
<sequence>MTVAEIIYNNQDTPTTVPDAESIVTSLQELVGPSNLNADQTTIQIRAAALFTRLKALNRASNAAARTYKQATSEARSEMDHTHLGLQNLQYEKRHLEREIEKCKQFGSIYQDIPIHTIEEFQELAPEELRTETILENEHQLTLNRLSFELEERQRLEQKRKELAQKKEELIKQGKNKAAIMDNVKLQIETLAKTAGDVQKKVNDLVKPISTSTTPAS</sequence>
<evidence type="ECO:0000256" key="3">
    <source>
        <dbReference type="ARBA" id="ARBA00023242"/>
    </source>
</evidence>
<evidence type="ECO:0000313" key="5">
    <source>
        <dbReference type="EMBL" id="PAV20900.1"/>
    </source>
</evidence>
<dbReference type="Proteomes" id="UP000217199">
    <property type="component" value="Unassembled WGS sequence"/>
</dbReference>
<protein>
    <submittedName>
        <fullName evidence="5">Fms interacting</fullName>
    </submittedName>
</protein>
<dbReference type="AlphaFoldDB" id="A0A286UMV1"/>
<dbReference type="OrthoDB" id="20582at2759"/>
<comment type="similarity">
    <text evidence="2">Belongs to the THOC5 family.</text>
</comment>
<dbReference type="InterPro" id="IPR019163">
    <property type="entry name" value="THO_Thoc5"/>
</dbReference>
<keyword evidence="4" id="KW-0175">Coiled coil</keyword>
<dbReference type="EMBL" id="NBII01000003">
    <property type="protein sequence ID" value="PAV20900.1"/>
    <property type="molecule type" value="Genomic_DNA"/>
</dbReference>
<dbReference type="GO" id="GO:0003729">
    <property type="term" value="F:mRNA binding"/>
    <property type="evidence" value="ECO:0007669"/>
    <property type="project" value="TreeGrafter"/>
</dbReference>
<keyword evidence="3" id="KW-0539">Nucleus</keyword>
<evidence type="ECO:0000256" key="1">
    <source>
        <dbReference type="ARBA" id="ARBA00004123"/>
    </source>
</evidence>
<dbReference type="STRING" id="2282107.A0A286UMV1"/>
<feature type="coiled-coil region" evidence="4">
    <location>
        <begin position="146"/>
        <end position="176"/>
    </location>
</feature>
<dbReference type="PANTHER" id="PTHR13375">
    <property type="entry name" value="FMS INTERACTING PROTEIN"/>
    <property type="match status" value="1"/>
</dbReference>
<organism evidence="5 6">
    <name type="scientific">Pyrrhoderma noxium</name>
    <dbReference type="NCBI Taxonomy" id="2282107"/>
    <lineage>
        <taxon>Eukaryota</taxon>
        <taxon>Fungi</taxon>
        <taxon>Dikarya</taxon>
        <taxon>Basidiomycota</taxon>
        <taxon>Agaricomycotina</taxon>
        <taxon>Agaricomycetes</taxon>
        <taxon>Hymenochaetales</taxon>
        <taxon>Hymenochaetaceae</taxon>
        <taxon>Pyrrhoderma</taxon>
    </lineage>
</organism>
<dbReference type="InParanoid" id="A0A286UMV1"/>